<dbReference type="AlphaFoldDB" id="A0A074ZF10"/>
<proteinExistence type="predicted"/>
<keyword evidence="3" id="KW-1185">Reference proteome</keyword>
<name>A0A074ZF10_OPIVI</name>
<gene>
    <name evidence="2" type="ORF">T265_14463</name>
</gene>
<dbReference type="KEGG" id="ovi:T265_14463"/>
<dbReference type="OrthoDB" id="6252845at2759"/>
<evidence type="ECO:0000313" key="3">
    <source>
        <dbReference type="Proteomes" id="UP000054324"/>
    </source>
</evidence>
<feature type="region of interest" description="Disordered" evidence="1">
    <location>
        <begin position="223"/>
        <end position="293"/>
    </location>
</feature>
<organism evidence="2 3">
    <name type="scientific">Opisthorchis viverrini</name>
    <name type="common">Southeast Asian liver fluke</name>
    <dbReference type="NCBI Taxonomy" id="6198"/>
    <lineage>
        <taxon>Eukaryota</taxon>
        <taxon>Metazoa</taxon>
        <taxon>Spiralia</taxon>
        <taxon>Lophotrochozoa</taxon>
        <taxon>Platyhelminthes</taxon>
        <taxon>Trematoda</taxon>
        <taxon>Digenea</taxon>
        <taxon>Opisthorchiida</taxon>
        <taxon>Opisthorchiata</taxon>
        <taxon>Opisthorchiidae</taxon>
        <taxon>Opisthorchis</taxon>
    </lineage>
</organism>
<sequence length="293" mass="33094">MCEQESRFIPRSMTSKVEIFLGDRAVLLRTIKRRSIWTSNQRQHVTHAAGRSNPTVSTWSCTYCSPQRLIVSISSCNFGLLCYTMCPNDQLFLVMKPRQSSIASERLRPSSVVLSTPQTLLGSRGISWTGDLADQNETATVLFRVQFKQAPTRCNRFYVKLVVQCLRDGLTEFWMDPFSLKEKPKQECGVVPQNPKNLDEQNALVVNLNSCLNEEYVLRLASTGKAEQHSEKLASDGQTKRTRPPEPVGVQLLELTYAPEHGHKHEKSRSTGPVDELRSRDPVSDPNNQDTID</sequence>
<dbReference type="GeneID" id="20328629"/>
<dbReference type="CTD" id="20328629"/>
<protein>
    <submittedName>
        <fullName evidence="2">Uncharacterized protein</fullName>
    </submittedName>
</protein>
<evidence type="ECO:0000313" key="2">
    <source>
        <dbReference type="EMBL" id="KER24212.1"/>
    </source>
</evidence>
<dbReference type="Proteomes" id="UP000054324">
    <property type="component" value="Unassembled WGS sequence"/>
</dbReference>
<accession>A0A074ZF10</accession>
<reference evidence="2 3" key="1">
    <citation type="submission" date="2013-11" db="EMBL/GenBank/DDBJ databases">
        <title>Opisthorchis viverrini - life in the bile duct.</title>
        <authorList>
            <person name="Young N.D."/>
            <person name="Nagarajan N."/>
            <person name="Lin S.J."/>
            <person name="Korhonen P.K."/>
            <person name="Jex A.R."/>
            <person name="Hall R.S."/>
            <person name="Safavi-Hemami H."/>
            <person name="Kaewkong W."/>
            <person name="Bertrand D."/>
            <person name="Gao S."/>
            <person name="Seet Q."/>
            <person name="Wongkham S."/>
            <person name="Teh B.T."/>
            <person name="Wongkham C."/>
            <person name="Intapan P.M."/>
            <person name="Maleewong W."/>
            <person name="Yang X."/>
            <person name="Hu M."/>
            <person name="Wang Z."/>
            <person name="Hofmann A."/>
            <person name="Sternberg P.W."/>
            <person name="Tan P."/>
            <person name="Wang J."/>
            <person name="Gasser R.B."/>
        </authorList>
    </citation>
    <scope>NUCLEOTIDE SEQUENCE [LARGE SCALE GENOMIC DNA]</scope>
</reference>
<dbReference type="EMBL" id="KL596818">
    <property type="protein sequence ID" value="KER24212.1"/>
    <property type="molecule type" value="Genomic_DNA"/>
</dbReference>
<dbReference type="RefSeq" id="XP_009172040.1">
    <property type="nucleotide sequence ID" value="XM_009173776.1"/>
</dbReference>
<evidence type="ECO:0000256" key="1">
    <source>
        <dbReference type="SAM" id="MobiDB-lite"/>
    </source>
</evidence>